<organism evidence="1 2">
    <name type="scientific">Sporolactobacillus mangiferae</name>
    <dbReference type="NCBI Taxonomy" id="2940498"/>
    <lineage>
        <taxon>Bacteria</taxon>
        <taxon>Bacillati</taxon>
        <taxon>Bacillota</taxon>
        <taxon>Bacilli</taxon>
        <taxon>Bacillales</taxon>
        <taxon>Sporolactobacillaceae</taxon>
        <taxon>Sporolactobacillus</taxon>
    </lineage>
</organism>
<evidence type="ECO:0000313" key="1">
    <source>
        <dbReference type="EMBL" id="MCL1632924.1"/>
    </source>
</evidence>
<keyword evidence="2" id="KW-1185">Reference proteome</keyword>
<sequence>MPRMSKKRKLEWQLFLNHRNRMTYNSLCRKCVHGCKQSFRAVVMDCPRYYSKRAKRNHK</sequence>
<gene>
    <name evidence="1" type="ORF">M3N64_13440</name>
</gene>
<proteinExistence type="predicted"/>
<evidence type="ECO:0000313" key="2">
    <source>
        <dbReference type="Proteomes" id="UP001203004"/>
    </source>
</evidence>
<name>A0ABT0MDH7_9BACL</name>
<protein>
    <submittedName>
        <fullName evidence="1">Uncharacterized protein</fullName>
    </submittedName>
</protein>
<dbReference type="Proteomes" id="UP001203004">
    <property type="component" value="Unassembled WGS sequence"/>
</dbReference>
<comment type="caution">
    <text evidence="1">The sequence shown here is derived from an EMBL/GenBank/DDBJ whole genome shotgun (WGS) entry which is preliminary data.</text>
</comment>
<accession>A0ABT0MDH7</accession>
<reference evidence="1 2" key="1">
    <citation type="submission" date="2022-05" db="EMBL/GenBank/DDBJ databases">
        <title>Sporolactobacillus sp nov CPB3-1, isolated from tree bark (Mangifera indica L.).</title>
        <authorList>
            <person name="Phuengjayaem S."/>
            <person name="Tanasupawat S."/>
        </authorList>
    </citation>
    <scope>NUCLEOTIDE SEQUENCE [LARGE SCALE GENOMIC DNA]</scope>
    <source>
        <strain evidence="1 2">CPB3-1</strain>
    </source>
</reference>
<dbReference type="EMBL" id="JAMAST010000027">
    <property type="protein sequence ID" value="MCL1632924.1"/>
    <property type="molecule type" value="Genomic_DNA"/>
</dbReference>